<dbReference type="InterPro" id="IPR029752">
    <property type="entry name" value="D-isomer_DH_CS1"/>
</dbReference>
<organism evidence="3 4">
    <name type="scientific">Decorospora gaudefroyi</name>
    <dbReference type="NCBI Taxonomy" id="184978"/>
    <lineage>
        <taxon>Eukaryota</taxon>
        <taxon>Fungi</taxon>
        <taxon>Dikarya</taxon>
        <taxon>Ascomycota</taxon>
        <taxon>Pezizomycotina</taxon>
        <taxon>Dothideomycetes</taxon>
        <taxon>Pleosporomycetidae</taxon>
        <taxon>Pleosporales</taxon>
        <taxon>Pleosporineae</taxon>
        <taxon>Pleosporaceae</taxon>
        <taxon>Decorospora</taxon>
    </lineage>
</organism>
<proteinExistence type="predicted"/>
<dbReference type="SUPFAM" id="SSF52283">
    <property type="entry name" value="Formate/glycerate dehydrogenase catalytic domain-like"/>
    <property type="match status" value="1"/>
</dbReference>
<dbReference type="Gene3D" id="3.40.50.720">
    <property type="entry name" value="NAD(P)-binding Rossmann-like Domain"/>
    <property type="match status" value="2"/>
</dbReference>
<dbReference type="GO" id="GO:0016618">
    <property type="term" value="F:hydroxypyruvate reductase [NAD(P)H] activity"/>
    <property type="evidence" value="ECO:0007669"/>
    <property type="project" value="TreeGrafter"/>
</dbReference>
<accession>A0A6A5K4Y2</accession>
<dbReference type="PANTHER" id="PTHR10996">
    <property type="entry name" value="2-HYDROXYACID DEHYDROGENASE-RELATED"/>
    <property type="match status" value="1"/>
</dbReference>
<dbReference type="InterPro" id="IPR036291">
    <property type="entry name" value="NAD(P)-bd_dom_sf"/>
</dbReference>
<dbReference type="CDD" id="cd12168">
    <property type="entry name" value="Mand_dh_like"/>
    <property type="match status" value="1"/>
</dbReference>
<keyword evidence="4" id="KW-1185">Reference proteome</keyword>
<dbReference type="EMBL" id="ML975365">
    <property type="protein sequence ID" value="KAF1831380.1"/>
    <property type="molecule type" value="Genomic_DNA"/>
</dbReference>
<dbReference type="PROSITE" id="PS00671">
    <property type="entry name" value="D_2_HYDROXYACID_DH_3"/>
    <property type="match status" value="1"/>
</dbReference>
<keyword evidence="1" id="KW-0560">Oxidoreductase</keyword>
<evidence type="ECO:0000256" key="1">
    <source>
        <dbReference type="ARBA" id="ARBA00023002"/>
    </source>
</evidence>
<dbReference type="GO" id="GO:0051287">
    <property type="term" value="F:NAD binding"/>
    <property type="evidence" value="ECO:0007669"/>
    <property type="project" value="InterPro"/>
</dbReference>
<dbReference type="Proteomes" id="UP000800040">
    <property type="component" value="Unassembled WGS sequence"/>
</dbReference>
<dbReference type="InterPro" id="IPR029753">
    <property type="entry name" value="D-isomer_DH_CS"/>
</dbReference>
<dbReference type="PROSITE" id="PS00065">
    <property type="entry name" value="D_2_HYDROXYACID_DH_1"/>
    <property type="match status" value="1"/>
</dbReference>
<dbReference type="SUPFAM" id="SSF51735">
    <property type="entry name" value="NAD(P)-binding Rossmann-fold domains"/>
    <property type="match status" value="1"/>
</dbReference>
<protein>
    <submittedName>
        <fullName evidence="3">NAD(P)-binding protein</fullName>
    </submittedName>
</protein>
<dbReference type="InterPro" id="IPR006140">
    <property type="entry name" value="D-isomer_DH_NAD-bd"/>
</dbReference>
<gene>
    <name evidence="3" type="ORF">BDW02DRAFT_505372</name>
</gene>
<dbReference type="Pfam" id="PF02826">
    <property type="entry name" value="2-Hacid_dh_C"/>
    <property type="match status" value="1"/>
</dbReference>
<evidence type="ECO:0000313" key="3">
    <source>
        <dbReference type="EMBL" id="KAF1831380.1"/>
    </source>
</evidence>
<evidence type="ECO:0000259" key="2">
    <source>
        <dbReference type="Pfam" id="PF02826"/>
    </source>
</evidence>
<sequence length="352" mass="38327">MATSTSPPSTKPTILHLGDDIRWNHELYAELGRKFNIIRTYSMGRDEFKAALREKRWGDFVGMYRPFWNTGGEMGDWDEELIALLPPSLKIFTSAGAGYDWVNTQALARHGTIYCNSAAACTESVADAAILLLLSCYRAIPWSFSAARSCSATEFTHASQNIASVSHNPLGQTLGIVGLGRIGARIAEKATRGFGMRVWYYDVVRMREREEGLGVVWCESLGALLGGCDGLVLAAPFSGEVVLGRGEFEVMKRGLRLVNVARGKLVDEEALVEALDSGVVSAAGLDVHANEPHVDPRLARRDNVMVLSHTAGASVESHVGFERLGMENLLGWAEKGVEGCVSAVNLQWLERG</sequence>
<feature type="domain" description="D-isomer specific 2-hydroxyacid dehydrogenase NAD-binding" evidence="2">
    <location>
        <begin position="147"/>
        <end position="311"/>
    </location>
</feature>
<evidence type="ECO:0000313" key="4">
    <source>
        <dbReference type="Proteomes" id="UP000800040"/>
    </source>
</evidence>
<dbReference type="GO" id="GO:0005829">
    <property type="term" value="C:cytosol"/>
    <property type="evidence" value="ECO:0007669"/>
    <property type="project" value="TreeGrafter"/>
</dbReference>
<dbReference type="GO" id="GO:0030267">
    <property type="term" value="F:glyoxylate reductase (NADPH) activity"/>
    <property type="evidence" value="ECO:0007669"/>
    <property type="project" value="TreeGrafter"/>
</dbReference>
<dbReference type="PANTHER" id="PTHR10996:SF281">
    <property type="entry name" value="D-ISOMER SPECIFIC 2-HYDROXYACID DEHYDROGENASE NAD-BINDING DOMAIN-CONTAINING PROTEIN-RELATED"/>
    <property type="match status" value="1"/>
</dbReference>
<dbReference type="InterPro" id="IPR050223">
    <property type="entry name" value="D-isomer_2-hydroxyacid_DH"/>
</dbReference>
<name>A0A6A5K4Y2_9PLEO</name>
<dbReference type="AlphaFoldDB" id="A0A6A5K4Y2"/>
<dbReference type="OrthoDB" id="9991913at2759"/>
<reference evidence="3" key="1">
    <citation type="submission" date="2020-01" db="EMBL/GenBank/DDBJ databases">
        <authorList>
            <consortium name="DOE Joint Genome Institute"/>
            <person name="Haridas S."/>
            <person name="Albert R."/>
            <person name="Binder M."/>
            <person name="Bloem J."/>
            <person name="Labutti K."/>
            <person name="Salamov A."/>
            <person name="Andreopoulos B."/>
            <person name="Baker S.E."/>
            <person name="Barry K."/>
            <person name="Bills G."/>
            <person name="Bluhm B.H."/>
            <person name="Cannon C."/>
            <person name="Castanera R."/>
            <person name="Culley D.E."/>
            <person name="Daum C."/>
            <person name="Ezra D."/>
            <person name="Gonzalez J.B."/>
            <person name="Henrissat B."/>
            <person name="Kuo A."/>
            <person name="Liang C."/>
            <person name="Lipzen A."/>
            <person name="Lutzoni F."/>
            <person name="Magnuson J."/>
            <person name="Mondo S."/>
            <person name="Nolan M."/>
            <person name="Ohm R."/>
            <person name="Pangilinan J."/>
            <person name="Park H.-J."/>
            <person name="Ramirez L."/>
            <person name="Alfaro M."/>
            <person name="Sun H."/>
            <person name="Tritt A."/>
            <person name="Yoshinaga Y."/>
            <person name="Zwiers L.-H."/>
            <person name="Turgeon B.G."/>
            <person name="Goodwin S.B."/>
            <person name="Spatafora J.W."/>
            <person name="Crous P.W."/>
            <person name="Grigoriev I.V."/>
        </authorList>
    </citation>
    <scope>NUCLEOTIDE SEQUENCE</scope>
    <source>
        <strain evidence="3">P77</strain>
    </source>
</reference>